<evidence type="ECO:0000313" key="2">
    <source>
        <dbReference type="Proteomes" id="UP000823388"/>
    </source>
</evidence>
<sequence length="171" mass="19103">MRRAKRGRHDLTRTIHTCKTEWVSGRFPVDSTQDVWDGLSDVLKSYLSKSVASIALRNGDTILFSCSGIAMERQGYNLRFLTTAGLVRAMNDTNKDSDDLEIEVRHEGDEVFMGCLAEFDLHRDFAVVAVSGFDDIQFGPFQRALETLPHGEVLVAVGRGVSGKVRPRAWN</sequence>
<name>A0A8T0T9Q2_PANVG</name>
<gene>
    <name evidence="1" type="ORF">PVAP13_4NG228000</name>
</gene>
<dbReference type="InterPro" id="IPR009003">
    <property type="entry name" value="Peptidase_S1_PA"/>
</dbReference>
<dbReference type="AlphaFoldDB" id="A0A8T0T9Q2"/>
<accession>A0A8T0T9Q2</accession>
<proteinExistence type="predicted"/>
<keyword evidence="2" id="KW-1185">Reference proteome</keyword>
<organism evidence="1 2">
    <name type="scientific">Panicum virgatum</name>
    <name type="common">Blackwell switchgrass</name>
    <dbReference type="NCBI Taxonomy" id="38727"/>
    <lineage>
        <taxon>Eukaryota</taxon>
        <taxon>Viridiplantae</taxon>
        <taxon>Streptophyta</taxon>
        <taxon>Embryophyta</taxon>
        <taxon>Tracheophyta</taxon>
        <taxon>Spermatophyta</taxon>
        <taxon>Magnoliopsida</taxon>
        <taxon>Liliopsida</taxon>
        <taxon>Poales</taxon>
        <taxon>Poaceae</taxon>
        <taxon>PACMAD clade</taxon>
        <taxon>Panicoideae</taxon>
        <taxon>Panicodae</taxon>
        <taxon>Paniceae</taxon>
        <taxon>Panicinae</taxon>
        <taxon>Panicum</taxon>
        <taxon>Panicum sect. Hiantes</taxon>
    </lineage>
</organism>
<dbReference type="SUPFAM" id="SSF50494">
    <property type="entry name" value="Trypsin-like serine proteases"/>
    <property type="match status" value="1"/>
</dbReference>
<dbReference type="PANTHER" id="PTHR18868:SF45">
    <property type="entry name" value="OS03G0109900 PROTEIN"/>
    <property type="match status" value="1"/>
</dbReference>
<evidence type="ECO:0000313" key="1">
    <source>
        <dbReference type="EMBL" id="KAG2604869.1"/>
    </source>
</evidence>
<protein>
    <submittedName>
        <fullName evidence="1">Uncharacterized protein</fullName>
    </submittedName>
</protein>
<comment type="caution">
    <text evidence="1">The sequence shown here is derived from an EMBL/GenBank/DDBJ whole genome shotgun (WGS) entry which is preliminary data.</text>
</comment>
<dbReference type="Proteomes" id="UP000823388">
    <property type="component" value="Chromosome 4N"/>
</dbReference>
<dbReference type="PANTHER" id="PTHR18868">
    <property type="entry name" value="OS07G0665300 PROTEIN-RELATED"/>
    <property type="match status" value="1"/>
</dbReference>
<reference evidence="1" key="1">
    <citation type="submission" date="2020-05" db="EMBL/GenBank/DDBJ databases">
        <title>WGS assembly of Panicum virgatum.</title>
        <authorList>
            <person name="Lovell J.T."/>
            <person name="Jenkins J."/>
            <person name="Shu S."/>
            <person name="Juenger T.E."/>
            <person name="Schmutz J."/>
        </authorList>
    </citation>
    <scope>NUCLEOTIDE SEQUENCE</scope>
    <source>
        <strain evidence="1">AP13</strain>
    </source>
</reference>
<dbReference type="EMBL" id="CM029044">
    <property type="protein sequence ID" value="KAG2604869.1"/>
    <property type="molecule type" value="Genomic_DNA"/>
</dbReference>